<dbReference type="Proteomes" id="UP001189429">
    <property type="component" value="Unassembled WGS sequence"/>
</dbReference>
<name>A0ABN9UCR5_9DINO</name>
<reference evidence="3" key="1">
    <citation type="submission" date="2023-10" db="EMBL/GenBank/DDBJ databases">
        <authorList>
            <person name="Chen Y."/>
            <person name="Shah S."/>
            <person name="Dougan E. K."/>
            <person name="Thang M."/>
            <person name="Chan C."/>
        </authorList>
    </citation>
    <scope>NUCLEOTIDE SEQUENCE [LARGE SCALE GENOMIC DNA]</scope>
</reference>
<feature type="region of interest" description="Disordered" evidence="1">
    <location>
        <begin position="25"/>
        <end position="55"/>
    </location>
</feature>
<proteinExistence type="predicted"/>
<evidence type="ECO:0000256" key="1">
    <source>
        <dbReference type="SAM" id="MobiDB-lite"/>
    </source>
</evidence>
<sequence>MVSRRLLGLLAALAVPVRALTGSKPKYQHEHRHEHARRPVNTSGRPVGSSASSFLQTDADADSAAMVSMTTLSKEEWHAQHKAMYETEFTIEFRGPPAPPRSRGLTELCAKRALLIV</sequence>
<organism evidence="3 4">
    <name type="scientific">Prorocentrum cordatum</name>
    <dbReference type="NCBI Taxonomy" id="2364126"/>
    <lineage>
        <taxon>Eukaryota</taxon>
        <taxon>Sar</taxon>
        <taxon>Alveolata</taxon>
        <taxon>Dinophyceae</taxon>
        <taxon>Prorocentrales</taxon>
        <taxon>Prorocentraceae</taxon>
        <taxon>Prorocentrum</taxon>
    </lineage>
</organism>
<comment type="caution">
    <text evidence="3">The sequence shown here is derived from an EMBL/GenBank/DDBJ whole genome shotgun (WGS) entry which is preliminary data.</text>
</comment>
<dbReference type="EMBL" id="CAUYUJ010015647">
    <property type="protein sequence ID" value="CAK0856555.1"/>
    <property type="molecule type" value="Genomic_DNA"/>
</dbReference>
<keyword evidence="2" id="KW-0732">Signal</keyword>
<accession>A0ABN9UCR5</accession>
<gene>
    <name evidence="3" type="ORF">PCOR1329_LOCUS46930</name>
</gene>
<feature type="signal peptide" evidence="2">
    <location>
        <begin position="1"/>
        <end position="19"/>
    </location>
</feature>
<protein>
    <submittedName>
        <fullName evidence="3">Uncharacterized protein</fullName>
    </submittedName>
</protein>
<feature type="compositionally biased region" description="Polar residues" evidence="1">
    <location>
        <begin position="40"/>
        <end position="55"/>
    </location>
</feature>
<evidence type="ECO:0000313" key="4">
    <source>
        <dbReference type="Proteomes" id="UP001189429"/>
    </source>
</evidence>
<feature type="chain" id="PRO_5045553322" evidence="2">
    <location>
        <begin position="20"/>
        <end position="117"/>
    </location>
</feature>
<evidence type="ECO:0000256" key="2">
    <source>
        <dbReference type="SAM" id="SignalP"/>
    </source>
</evidence>
<evidence type="ECO:0000313" key="3">
    <source>
        <dbReference type="EMBL" id="CAK0856555.1"/>
    </source>
</evidence>
<keyword evidence="4" id="KW-1185">Reference proteome</keyword>